<dbReference type="InterPro" id="IPR002187">
    <property type="entry name" value="N-reg_PII"/>
</dbReference>
<dbReference type="SUPFAM" id="SSF54913">
    <property type="entry name" value="GlnB-like"/>
    <property type="match status" value="1"/>
</dbReference>
<protein>
    <submittedName>
        <fullName evidence="1">P-II family nitrogen regulator</fullName>
    </submittedName>
</protein>
<dbReference type="PRINTS" id="PR00340">
    <property type="entry name" value="PIIGLNB"/>
</dbReference>
<dbReference type="RefSeq" id="WP_168150794.1">
    <property type="nucleotide sequence ID" value="NZ_JAAWVT010000001.1"/>
</dbReference>
<name>A0ABX1G2L0_9MICC</name>
<dbReference type="InterPro" id="IPR011322">
    <property type="entry name" value="N-reg_PII-like_a/b"/>
</dbReference>
<dbReference type="Proteomes" id="UP000746595">
    <property type="component" value="Unassembled WGS sequence"/>
</dbReference>
<comment type="caution">
    <text evidence="1">The sequence shown here is derived from an EMBL/GenBank/DDBJ whole genome shotgun (WGS) entry which is preliminary data.</text>
</comment>
<dbReference type="InterPro" id="IPR015867">
    <property type="entry name" value="N-reg_PII/ATP_PRibTrfase_C"/>
</dbReference>
<evidence type="ECO:0000313" key="1">
    <source>
        <dbReference type="EMBL" id="NKG19905.1"/>
    </source>
</evidence>
<keyword evidence="2" id="KW-1185">Reference proteome</keyword>
<organism evidence="1 2">
    <name type="scientific">Paeniglutamicibacter terrestris</name>
    <dbReference type="NCBI Taxonomy" id="2723403"/>
    <lineage>
        <taxon>Bacteria</taxon>
        <taxon>Bacillati</taxon>
        <taxon>Actinomycetota</taxon>
        <taxon>Actinomycetes</taxon>
        <taxon>Micrococcales</taxon>
        <taxon>Micrococcaceae</taxon>
        <taxon>Paeniglutamicibacter</taxon>
    </lineage>
</organism>
<dbReference type="PANTHER" id="PTHR30115:SF11">
    <property type="entry name" value="NITROGEN REGULATORY PROTEIN P-II HOMOLOG"/>
    <property type="match status" value="1"/>
</dbReference>
<accession>A0ABX1G2L0</accession>
<dbReference type="PANTHER" id="PTHR30115">
    <property type="entry name" value="NITROGEN REGULATORY PROTEIN P-II"/>
    <property type="match status" value="1"/>
</dbReference>
<evidence type="ECO:0000313" key="2">
    <source>
        <dbReference type="Proteomes" id="UP000746595"/>
    </source>
</evidence>
<dbReference type="Gene3D" id="3.30.70.120">
    <property type="match status" value="1"/>
</dbReference>
<sequence length="115" mass="12469">MKLITAIIKPIRVETVSKELEKAGFTGLSVSEMQGRGAQAGRMEYYRGQAFAVEFRTKMCIELLVAEKDVDKAIDVIVANARTGDAGAIGDGKVWVTPVERVVRVRTGEEGEAAI</sequence>
<dbReference type="PROSITE" id="PS51343">
    <property type="entry name" value="PII_GLNB_DOM"/>
    <property type="match status" value="1"/>
</dbReference>
<dbReference type="SMART" id="SM00938">
    <property type="entry name" value="P-II"/>
    <property type="match status" value="1"/>
</dbReference>
<proteinExistence type="predicted"/>
<reference evidence="1 2" key="1">
    <citation type="submission" date="2020-04" db="EMBL/GenBank/DDBJ databases">
        <title>Paeniglutamicibacter sp. ANT13_2, a novel actinomycete isolated from sediment in Antarctica.</title>
        <authorList>
            <person name="Sakdapetsiri C."/>
            <person name="Pinyakong O."/>
        </authorList>
    </citation>
    <scope>NUCLEOTIDE SEQUENCE [LARGE SCALE GENOMIC DNA]</scope>
    <source>
        <strain evidence="1 2">ANT13_2</strain>
    </source>
</reference>
<dbReference type="EMBL" id="JAAWVT010000001">
    <property type="protein sequence ID" value="NKG19905.1"/>
    <property type="molecule type" value="Genomic_DNA"/>
</dbReference>
<dbReference type="Pfam" id="PF00543">
    <property type="entry name" value="P-II"/>
    <property type="match status" value="1"/>
</dbReference>
<gene>
    <name evidence="1" type="ORF">HED64_04165</name>
</gene>